<dbReference type="Pfam" id="PF21140">
    <property type="entry name" value="eIF4G1-like_eIF4E-bd"/>
    <property type="match status" value="1"/>
</dbReference>
<dbReference type="PANTHER" id="PTHR23253">
    <property type="entry name" value="EUKARYOTIC TRANSLATION INITIATION FACTOR 4 GAMMA"/>
    <property type="match status" value="1"/>
</dbReference>
<dbReference type="SMART" id="SM00543">
    <property type="entry name" value="MIF4G"/>
    <property type="match status" value="1"/>
</dbReference>
<feature type="compositionally biased region" description="Polar residues" evidence="6">
    <location>
        <begin position="809"/>
        <end position="818"/>
    </location>
</feature>
<dbReference type="Pfam" id="PF02847">
    <property type="entry name" value="MA3"/>
    <property type="match status" value="1"/>
</dbReference>
<protein>
    <recommendedName>
        <fullName evidence="11">Eukaryotic translation initiation factor 4G</fullName>
    </recommendedName>
</protein>
<dbReference type="GO" id="GO:0003743">
    <property type="term" value="F:translation initiation factor activity"/>
    <property type="evidence" value="ECO:0007669"/>
    <property type="project" value="UniProtKB-KW"/>
</dbReference>
<evidence type="ECO:0000256" key="3">
    <source>
        <dbReference type="ARBA" id="ARBA00022553"/>
    </source>
</evidence>
<keyword evidence="3" id="KW-0597">Phosphoprotein</keyword>
<feature type="compositionally biased region" description="Polar residues" evidence="6">
    <location>
        <begin position="279"/>
        <end position="288"/>
    </location>
</feature>
<dbReference type="InterPro" id="IPR049485">
    <property type="entry name" value="eIF4G1-like_eIF4E-bd"/>
</dbReference>
<feature type="region of interest" description="Disordered" evidence="6">
    <location>
        <begin position="648"/>
        <end position="1030"/>
    </location>
</feature>
<feature type="compositionally biased region" description="Basic and acidic residues" evidence="6">
    <location>
        <begin position="1656"/>
        <end position="1672"/>
    </location>
</feature>
<feature type="compositionally biased region" description="Basic and acidic residues" evidence="6">
    <location>
        <begin position="907"/>
        <end position="921"/>
    </location>
</feature>
<feature type="compositionally biased region" description="Basic residues" evidence="6">
    <location>
        <begin position="884"/>
        <end position="906"/>
    </location>
</feature>
<feature type="region of interest" description="Disordered" evidence="6">
    <location>
        <begin position="511"/>
        <end position="530"/>
    </location>
</feature>
<evidence type="ECO:0000256" key="5">
    <source>
        <dbReference type="ARBA" id="ARBA00022917"/>
    </source>
</evidence>
<name>A0AA39KN35_MICHY</name>
<feature type="compositionally biased region" description="Low complexity" evidence="6">
    <location>
        <begin position="755"/>
        <end position="781"/>
    </location>
</feature>
<keyword evidence="5" id="KW-0648">Protein biosynthesis</keyword>
<feature type="domain" description="W2" evidence="7">
    <location>
        <begin position="1905"/>
        <end position="2073"/>
    </location>
</feature>
<feature type="compositionally biased region" description="Polar residues" evidence="6">
    <location>
        <begin position="782"/>
        <end position="797"/>
    </location>
</feature>
<evidence type="ECO:0000256" key="1">
    <source>
        <dbReference type="ARBA" id="ARBA00005775"/>
    </source>
</evidence>
<evidence type="ECO:0000256" key="6">
    <source>
        <dbReference type="SAM" id="MobiDB-lite"/>
    </source>
</evidence>
<dbReference type="GO" id="GO:0006417">
    <property type="term" value="P:regulation of translation"/>
    <property type="evidence" value="ECO:0007669"/>
    <property type="project" value="UniProtKB-KW"/>
</dbReference>
<dbReference type="InterPro" id="IPR003891">
    <property type="entry name" value="Initiation_fac_eIF4g_MI"/>
</dbReference>
<feature type="compositionally biased region" description="Polar residues" evidence="6">
    <location>
        <begin position="596"/>
        <end position="620"/>
    </location>
</feature>
<feature type="compositionally biased region" description="Basic and acidic residues" evidence="6">
    <location>
        <begin position="851"/>
        <end position="864"/>
    </location>
</feature>
<dbReference type="PROSITE" id="PS51366">
    <property type="entry name" value="MI"/>
    <property type="match status" value="1"/>
</dbReference>
<dbReference type="InterPro" id="IPR016024">
    <property type="entry name" value="ARM-type_fold"/>
</dbReference>
<feature type="compositionally biased region" description="Gly residues" evidence="6">
    <location>
        <begin position="159"/>
        <end position="172"/>
    </location>
</feature>
<feature type="compositionally biased region" description="Polar residues" evidence="6">
    <location>
        <begin position="1697"/>
        <end position="1709"/>
    </location>
</feature>
<dbReference type="InterPro" id="IPR003890">
    <property type="entry name" value="MIF4G-like_typ-3"/>
</dbReference>
<dbReference type="SUPFAM" id="SSF48371">
    <property type="entry name" value="ARM repeat"/>
    <property type="match status" value="3"/>
</dbReference>
<feature type="compositionally biased region" description="Polar residues" evidence="6">
    <location>
        <begin position="246"/>
        <end position="259"/>
    </location>
</feature>
<feature type="compositionally biased region" description="Basic and acidic residues" evidence="6">
    <location>
        <begin position="972"/>
        <end position="997"/>
    </location>
</feature>
<feature type="compositionally biased region" description="Basic and acidic residues" evidence="6">
    <location>
        <begin position="692"/>
        <end position="702"/>
    </location>
</feature>
<feature type="domain" description="MI" evidence="8">
    <location>
        <begin position="1735"/>
        <end position="1861"/>
    </location>
</feature>
<feature type="region of interest" description="Disordered" evidence="6">
    <location>
        <begin position="97"/>
        <end position="117"/>
    </location>
</feature>
<dbReference type="Proteomes" id="UP001168972">
    <property type="component" value="Unassembled WGS sequence"/>
</dbReference>
<dbReference type="PANTHER" id="PTHR23253:SF78">
    <property type="entry name" value="EUKARYOTIC TRANSLATION INITIATION FACTOR 4G1, ISOFORM B-RELATED"/>
    <property type="match status" value="1"/>
</dbReference>
<feature type="region of interest" description="Disordered" evidence="6">
    <location>
        <begin position="1645"/>
        <end position="1729"/>
    </location>
</feature>
<comment type="similarity">
    <text evidence="1">Belongs to the eukaryotic initiation factor 4G family.</text>
</comment>
<feature type="compositionally biased region" description="Polar residues" evidence="6">
    <location>
        <begin position="1099"/>
        <end position="1116"/>
    </location>
</feature>
<feature type="compositionally biased region" description="Basic and acidic residues" evidence="6">
    <location>
        <begin position="798"/>
        <end position="808"/>
    </location>
</feature>
<reference evidence="9" key="1">
    <citation type="journal article" date="2023" name="bioRxiv">
        <title>Scaffold-level genome assemblies of two parasitoid biocontrol wasps reveal the parthenogenesis mechanism and an associated novel virus.</title>
        <authorList>
            <person name="Inwood S."/>
            <person name="Skelly J."/>
            <person name="Guhlin J."/>
            <person name="Harrop T."/>
            <person name="Goldson S."/>
            <person name="Dearden P."/>
        </authorList>
    </citation>
    <scope>NUCLEOTIDE SEQUENCE</scope>
    <source>
        <strain evidence="9">Lincoln</strain>
        <tissue evidence="9">Whole body</tissue>
    </source>
</reference>
<feature type="compositionally biased region" description="Low complexity" evidence="6">
    <location>
        <begin position="185"/>
        <end position="226"/>
    </location>
</feature>
<dbReference type="GO" id="GO:0016281">
    <property type="term" value="C:eukaryotic translation initiation factor 4F complex"/>
    <property type="evidence" value="ECO:0007669"/>
    <property type="project" value="TreeGrafter"/>
</dbReference>
<keyword evidence="2" id="KW-0396">Initiation factor</keyword>
<gene>
    <name evidence="9" type="ORF">PV327_004773</name>
</gene>
<dbReference type="PROSITE" id="PS51363">
    <property type="entry name" value="W2"/>
    <property type="match status" value="1"/>
</dbReference>
<accession>A0AA39KN35</accession>
<dbReference type="Pfam" id="PF02854">
    <property type="entry name" value="MIF4G"/>
    <property type="match status" value="1"/>
</dbReference>
<evidence type="ECO:0000256" key="4">
    <source>
        <dbReference type="ARBA" id="ARBA00022845"/>
    </source>
</evidence>
<evidence type="ECO:0000313" key="10">
    <source>
        <dbReference type="Proteomes" id="UP001168972"/>
    </source>
</evidence>
<dbReference type="EMBL" id="JAQQBR010001832">
    <property type="protein sequence ID" value="KAK0167366.1"/>
    <property type="molecule type" value="Genomic_DNA"/>
</dbReference>
<feature type="region of interest" description="Disordered" evidence="6">
    <location>
        <begin position="151"/>
        <end position="315"/>
    </location>
</feature>
<feature type="region of interest" description="Disordered" evidence="6">
    <location>
        <begin position="543"/>
        <end position="620"/>
    </location>
</feature>
<keyword evidence="10" id="KW-1185">Reference proteome</keyword>
<feature type="compositionally biased region" description="Polar residues" evidence="6">
    <location>
        <begin position="675"/>
        <end position="691"/>
    </location>
</feature>
<evidence type="ECO:0008006" key="11">
    <source>
        <dbReference type="Google" id="ProtNLM"/>
    </source>
</evidence>
<proteinExistence type="inferred from homology"/>
<dbReference type="Gene3D" id="1.25.40.180">
    <property type="match status" value="4"/>
</dbReference>
<dbReference type="InterPro" id="IPR003307">
    <property type="entry name" value="W2_domain"/>
</dbReference>
<dbReference type="GO" id="GO:0003729">
    <property type="term" value="F:mRNA binding"/>
    <property type="evidence" value="ECO:0007669"/>
    <property type="project" value="TreeGrafter"/>
</dbReference>
<comment type="caution">
    <text evidence="9">The sequence shown here is derived from an EMBL/GenBank/DDBJ whole genome shotgun (WGS) entry which is preliminary data.</text>
</comment>
<evidence type="ECO:0000259" key="7">
    <source>
        <dbReference type="PROSITE" id="PS51363"/>
    </source>
</evidence>
<reference evidence="9" key="2">
    <citation type="submission" date="2023-03" db="EMBL/GenBank/DDBJ databases">
        <authorList>
            <person name="Inwood S.N."/>
            <person name="Skelly J.G."/>
            <person name="Guhlin J."/>
            <person name="Harrop T.W.R."/>
            <person name="Goldson S.G."/>
            <person name="Dearden P.K."/>
        </authorList>
    </citation>
    <scope>NUCLEOTIDE SEQUENCE</scope>
    <source>
        <strain evidence="9">Lincoln</strain>
        <tissue evidence="9">Whole body</tissue>
    </source>
</reference>
<feature type="compositionally biased region" description="Polar residues" evidence="6">
    <location>
        <begin position="569"/>
        <end position="589"/>
    </location>
</feature>
<organism evidence="9 10">
    <name type="scientific">Microctonus hyperodae</name>
    <name type="common">Parasitoid wasp</name>
    <dbReference type="NCBI Taxonomy" id="165561"/>
    <lineage>
        <taxon>Eukaryota</taxon>
        <taxon>Metazoa</taxon>
        <taxon>Ecdysozoa</taxon>
        <taxon>Arthropoda</taxon>
        <taxon>Hexapoda</taxon>
        <taxon>Insecta</taxon>
        <taxon>Pterygota</taxon>
        <taxon>Neoptera</taxon>
        <taxon>Endopterygota</taxon>
        <taxon>Hymenoptera</taxon>
        <taxon>Apocrita</taxon>
        <taxon>Ichneumonoidea</taxon>
        <taxon>Braconidae</taxon>
        <taxon>Euphorinae</taxon>
        <taxon>Microctonus</taxon>
    </lineage>
</organism>
<feature type="compositionally biased region" description="Polar residues" evidence="6">
    <location>
        <begin position="1718"/>
        <end position="1729"/>
    </location>
</feature>
<sequence>MKNVGQERKKNCRTLTSMMISRYGVTKEGVIGFVDGIGHINCSILNQCGGVPHYFPVHLQNNPNNTNHVLLHNYQPPTQSLSPHHNLSQIIHAQYSNNKNNNTNKNQWHQQQKEQQPQDYRIIASNTQLAVFEETLRELYDRMTKGSDFHVPGQSYGAQAGGQVGGGGGNIGVSGARGPPSLGNIQSIGQSTQGIQSGSGTSGGQQQQPQVLTPGVQQQQSLGPVPTTTPPVHTPSPQEMGKPVHHQTQPPSLQQSYLPNQARPVPQAFYPMGPRPGIQSRNSAHRSNQGGGAAHVVGMQSIGGNSGQPSTMYSHHTNLNVSGTPTMFVQGQVPNLHTGPHQSQMYPVNSQMPQIAFTSQHRHQTHQGQHFFASYPTHTILPPNMFQFTPGPTAPLTAFCYPTHHPPNTAMNLTRANANAVSGGATHVGGPLVGAQANAGSQSTLQQPAQQPHTIPPMGLSLTQSAYAGHNGGVSNSLNSTYQKLSVRSNAIIDIVDPTTGQNVAEAIYRDAATPNDESTTREAPAPQDSAIVAEFASRVAKAASETSDTSSNLASSSIQENHQKPPLVQSNASNQNVQSAQKSQSNCRDNAPGDLQSNLNSPNTTETTINSVQSSSESTYSIAPVADTCTLIAPELRTSPVTIKDARASSEIPPHVDNPTVSQSSANKDDETTTKQFNVVLSSNTGQVSKSESHSRDHSLTKDSQITTAVNEVPIPIPTSAEHHHSSKESYPAPKSSSRSPSRRRWRDVHKQQQHQQQPQLQSQSQTTQQYHQQDQISSSPVVSSINTCALETVSSEVEHEGSKTSEKNNISTSSAAHNHHVNQQKANGEPSGDKSEFETGAQVDCSQKSTDEHWRRDLRSLKMSEWTNNGSGGATSNSRSTSRNRRHPRDHGKAMQKQKSKNKLRGRDLNRKGAEKEGTDMDAFVNQSMQPLKPEDKTQEHEKESVSETPVIAGNQQTEKKIETLPQRMESIESIKVESETKAEVKPDVESDQKLVNRSPSHQQSEQILSKSNESINKQMPKNDQSSLVDEKIMPVENYNEKCQDSTLTIEDSNKCAQLSDKKTNDVVDHVKISDVINVETVVAQKNEENVKASAGHQESNVSNLSPDEQSTIVDKQKENEQINQADSVPKATTAPSVKYQYNAYQWSPQNTSGKKEYDREFLMKLQDDPQSRIRPSNLPDMEVVLKDCTRQSIPRNTIDMRMYKDNRAHEQLFPLFAKPSFNAKLPPPTKKSYQGKSKASKPNVIHVSLSLREDVKLRETENAWKPARLKDDAASEEDIKTQALYKKVRSVLNKLTPQKFDTLVNQVRSLNIDTQGRLQGVIDLVFEKAIDEPGFSVAYALMCKELCHMQVASNDKSAAEETETNYDFRKLLVTRCQMEFEKNAVDEMARITKVREIEQCTDSNKKKELQALLDEADRQLRMRSVGNIRFIGELYKQEMLTANIMHKCINHLLHDIDEENLECLCKLLTTIGKIFEGKQHDLSGYFTTLSELTNRKNNKKISSRVRFMIQDVIDLRNSRWVPRRDESNPKTMDQIQKEAESERIEIQLNNTPRKDDRNSLRKHNRGIGPGMNDGWSPPVGKTRALSIETSKLSTKPPSMEELKLGNRNLFVWKTAASAEKPAMIGTPNKFAVLEALEQDKRPSLPLSGSRSTGAREYRPDYKYPWDGRGSRNGSSHQMSSSSSNREGSLLENSRGQSNPTPLQSMKSKPAPAPISNISSNIQTTKPPKTEEELIAIFKGIVDKSNIMVTTDSFIDAALETIQDHFDNSSFPKFVQNIMNTVLERSAQVRHRISILLSHLIKNNMISLSLVQDEYDKVIEIADDLVIDIPKCWTYFAEILLDMIILGAHPLSELKRTLAVLRSNGNTGKLLGELLTKLAKVQGPKWVTDKWNQSGIEWSDIIDKDRESVDDMIKKYKLEFMINGCSDSEMFSSGDNLSLDEIEEHLLKLMRESNFDNITSWIAANVGDRLKEPQFIRKLITAILKASIEPYNDSWRLNSEALNNLLPLHPQGVLSNIIVALYERGMISDNAFLAWQKSTEPTEMQGHAISVRALTSFFVSLEEARCDSGEEA</sequence>
<feature type="region of interest" description="Disordered" evidence="6">
    <location>
        <begin position="1092"/>
        <end position="1130"/>
    </location>
</feature>
<evidence type="ECO:0000259" key="8">
    <source>
        <dbReference type="PROSITE" id="PS51366"/>
    </source>
</evidence>
<feature type="compositionally biased region" description="Basic and acidic residues" evidence="6">
    <location>
        <begin position="935"/>
        <end position="948"/>
    </location>
</feature>
<evidence type="ECO:0000313" key="9">
    <source>
        <dbReference type="EMBL" id="KAK0167366.1"/>
    </source>
</evidence>
<evidence type="ECO:0000256" key="2">
    <source>
        <dbReference type="ARBA" id="ARBA00022540"/>
    </source>
</evidence>
<feature type="compositionally biased region" description="Polar residues" evidence="6">
    <location>
        <begin position="998"/>
        <end position="1030"/>
    </location>
</feature>
<feature type="region of interest" description="Disordered" evidence="6">
    <location>
        <begin position="1555"/>
        <end position="1582"/>
    </location>
</feature>
<feature type="compositionally biased region" description="Low complexity" evidence="6">
    <location>
        <begin position="1674"/>
        <end position="1696"/>
    </location>
</feature>
<keyword evidence="4" id="KW-0810">Translation regulation</keyword>
<feature type="compositionally biased region" description="Low complexity" evidence="6">
    <location>
        <begin position="545"/>
        <end position="558"/>
    </location>
</feature>